<feature type="compositionally biased region" description="Polar residues" evidence="1">
    <location>
        <begin position="727"/>
        <end position="751"/>
    </location>
</feature>
<evidence type="ECO:0000313" key="3">
    <source>
        <dbReference type="EMBL" id="GIE23026.1"/>
    </source>
</evidence>
<proteinExistence type="predicted"/>
<accession>A0ABQ3ZWP4</accession>
<dbReference type="Proteomes" id="UP000603200">
    <property type="component" value="Unassembled WGS sequence"/>
</dbReference>
<evidence type="ECO:0000256" key="1">
    <source>
        <dbReference type="SAM" id="MobiDB-lite"/>
    </source>
</evidence>
<organism evidence="3 4">
    <name type="scientific">Winogradskya humida</name>
    <dbReference type="NCBI Taxonomy" id="113566"/>
    <lineage>
        <taxon>Bacteria</taxon>
        <taxon>Bacillati</taxon>
        <taxon>Actinomycetota</taxon>
        <taxon>Actinomycetes</taxon>
        <taxon>Micromonosporales</taxon>
        <taxon>Micromonosporaceae</taxon>
        <taxon>Winogradskya</taxon>
    </lineage>
</organism>
<sequence>MAEPGRIPLEAALVRVWRGDRPEGAGMLVGPRQVVTAAHVVASALGHSPGGPRPAGLVEVDFPLLAPGRRLRAKVVAWEPLLADRTGDVAGLRLLDDPPAGARPLVLDAHHRPGGGQLIMVGFPRGLELGSWAYGREGGPVATGWVEILSEPGRESTLDPGFSGAPVWDPEADAAVGMVMQRVTGAPPKIGYLLPAARLLDAWPELAGIIERAPPFRGLRPFTQDDTAVFFGREELTDRLVRHAQGAPVVCVIGPSGVGKSSLLLAGVLPRLRAAGTPVVVLRPSDAGTPLRALALALDLLLVPARDPLGRLDAVTELAARLGRGELPDVAAALLTGTGGRLLIAVDQFEELLTSPAADRAAFSRALRAGPRVGVLLNLRDTFLGASLRAPELAELATVWLPVTVGEMSTGELRRVITGPLAGMGTVTYEKGLVERILEDVELAAGALPLLQFTLTELWERRTGGLLTHAAYDELGGVRGALAGYADSVWDSLAPAAQHAGERLLVQLLRPLPDDSLTVRRTAHRDELDDAQWTAAQRLATSRLLVLRSAPDPGVELAHESLLASWQRLVQLAGQSRNFRLWQEGMRQRRAQWLAELKAGRRLLAGAELRDARRWAKGPRAADLTAGEHEYITAGVKRRRKWATTALAVVVVLAVAITLTYRSTGRQRSELAAADLAATATRLGGFDSWGAAQLAIRAERTDGNVTARQSGLGGIDRLVPDYFAARTDTSQPLPSGSANPSTGRWASQDTSAPAGRISADGTAMVTKDPARRGALWHLSGGQVTRDPAFDKLFGSIDTLVEATISSSGRFVGYVAKLYPTLPANPDAPVDKERLPKPVPKAVPTCPVVSIALTVGCLVVWDNERHQVVYAAQVDGLIPPVTALSFDPDERTMAYVLTNGTLFSSPDTVVNELHTVDLATGAERTPRTLPWHSWLYGLWLGPGGRQALVTEFLPRPGQVYYGRAALARVELTSAEPARQELIERVNSIAVSLDRSTVAVTVPAANSSVDAVVLRAWSAGPATRITGLTGPEQHGSPALTADGSVLIIPAAVELPTVRASDIRQINEQARTVLSAWTVRDGKRQAKGGFSGSALDTAWQALLPLGRDPGGPVLLLDTSTIGVVLVQDGQPAPLRRLADAATATHAEYADADRLCALMAGPNIDTAARKNVPKDAYQGELCPN</sequence>
<feature type="region of interest" description="Disordered" evidence="1">
    <location>
        <begin position="727"/>
        <end position="762"/>
    </location>
</feature>
<dbReference type="SUPFAM" id="SSF52540">
    <property type="entry name" value="P-loop containing nucleoside triphosphate hydrolases"/>
    <property type="match status" value="1"/>
</dbReference>
<dbReference type="SUPFAM" id="SSF50969">
    <property type="entry name" value="YVTN repeat-like/Quinoprotein amine dehydrogenase"/>
    <property type="match status" value="1"/>
</dbReference>
<dbReference type="Gene3D" id="3.40.50.300">
    <property type="entry name" value="P-loop containing nucleotide triphosphate hydrolases"/>
    <property type="match status" value="1"/>
</dbReference>
<dbReference type="Pfam" id="PF13365">
    <property type="entry name" value="Trypsin_2"/>
    <property type="match status" value="1"/>
</dbReference>
<gene>
    <name evidence="3" type="ORF">Ahu01nite_061280</name>
</gene>
<protein>
    <recommendedName>
        <fullName evidence="2">Novel STAND NTPase 1 domain-containing protein</fullName>
    </recommendedName>
</protein>
<dbReference type="EMBL" id="BOMN01000087">
    <property type="protein sequence ID" value="GIE23026.1"/>
    <property type="molecule type" value="Genomic_DNA"/>
</dbReference>
<feature type="domain" description="Novel STAND NTPase 1" evidence="2">
    <location>
        <begin position="215"/>
        <end position="596"/>
    </location>
</feature>
<keyword evidence="4" id="KW-1185">Reference proteome</keyword>
<evidence type="ECO:0000313" key="4">
    <source>
        <dbReference type="Proteomes" id="UP000603200"/>
    </source>
</evidence>
<dbReference type="InterPro" id="IPR027417">
    <property type="entry name" value="P-loop_NTPase"/>
</dbReference>
<name>A0ABQ3ZWP4_9ACTN</name>
<evidence type="ECO:0000259" key="2">
    <source>
        <dbReference type="Pfam" id="PF20703"/>
    </source>
</evidence>
<dbReference type="InterPro" id="IPR011044">
    <property type="entry name" value="Quino_amine_DH_bsu"/>
</dbReference>
<dbReference type="InterPro" id="IPR049052">
    <property type="entry name" value="nSTAND1"/>
</dbReference>
<reference evidence="3 4" key="1">
    <citation type="submission" date="2021-01" db="EMBL/GenBank/DDBJ databases">
        <title>Whole genome shotgun sequence of Actinoplanes humidus NBRC 14915.</title>
        <authorList>
            <person name="Komaki H."/>
            <person name="Tamura T."/>
        </authorList>
    </citation>
    <scope>NUCLEOTIDE SEQUENCE [LARGE SCALE GENOMIC DNA]</scope>
    <source>
        <strain evidence="3 4">NBRC 14915</strain>
    </source>
</reference>
<dbReference type="RefSeq" id="WP_203840088.1">
    <property type="nucleotide sequence ID" value="NZ_BAAATV010000014.1"/>
</dbReference>
<dbReference type="InterPro" id="IPR009003">
    <property type="entry name" value="Peptidase_S1_PA"/>
</dbReference>
<dbReference type="Pfam" id="PF20703">
    <property type="entry name" value="nSTAND1"/>
    <property type="match status" value="1"/>
</dbReference>
<comment type="caution">
    <text evidence="3">The sequence shown here is derived from an EMBL/GenBank/DDBJ whole genome shotgun (WGS) entry which is preliminary data.</text>
</comment>
<dbReference type="SUPFAM" id="SSF50494">
    <property type="entry name" value="Trypsin-like serine proteases"/>
    <property type="match status" value="1"/>
</dbReference>